<feature type="transmembrane region" description="Helical" evidence="5">
    <location>
        <begin position="67"/>
        <end position="84"/>
    </location>
</feature>
<keyword evidence="7" id="KW-1185">Reference proteome</keyword>
<dbReference type="AlphaFoldDB" id="A0A1I2BZF1"/>
<dbReference type="Proteomes" id="UP000199516">
    <property type="component" value="Unassembled WGS sequence"/>
</dbReference>
<feature type="transmembrane region" description="Helical" evidence="5">
    <location>
        <begin position="161"/>
        <end position="179"/>
    </location>
</feature>
<feature type="transmembrane region" description="Helical" evidence="5">
    <location>
        <begin position="130"/>
        <end position="149"/>
    </location>
</feature>
<evidence type="ECO:0000256" key="3">
    <source>
        <dbReference type="ARBA" id="ARBA00022989"/>
    </source>
</evidence>
<keyword evidence="3 5" id="KW-1133">Transmembrane helix</keyword>
<keyword evidence="4 5" id="KW-0472">Membrane</keyword>
<dbReference type="PANTHER" id="PTHR35529">
    <property type="entry name" value="MANGANESE EFFLUX PUMP MNTP-RELATED"/>
    <property type="match status" value="1"/>
</dbReference>
<organism evidence="6 7">
    <name type="scientific">Alteribacillus iranensis</name>
    <dbReference type="NCBI Taxonomy" id="930128"/>
    <lineage>
        <taxon>Bacteria</taxon>
        <taxon>Bacillati</taxon>
        <taxon>Bacillota</taxon>
        <taxon>Bacilli</taxon>
        <taxon>Bacillales</taxon>
        <taxon>Bacillaceae</taxon>
        <taxon>Alteribacillus</taxon>
    </lineage>
</organism>
<evidence type="ECO:0000256" key="2">
    <source>
        <dbReference type="ARBA" id="ARBA00022692"/>
    </source>
</evidence>
<evidence type="ECO:0000313" key="6">
    <source>
        <dbReference type="EMBL" id="SFE61556.1"/>
    </source>
</evidence>
<sequence>MSGWLLLFSMAVALSMDAFSMSLAIAMQDNRKVNKWVTAGTVGIFHMLMPCLGLYGGRWIASEFEHIAVITAGALLGIIGLQMIRAGLRNEDKMEQVIVPRGIGIFIFALLVSLDSFSIGISLGILQAPLYSVLLAFGAFSAFFTWSGLSLGKQLRQSLGHYGEIIGGLILLGFGLKLIL</sequence>
<feature type="transmembrane region" description="Helical" evidence="5">
    <location>
        <begin position="36"/>
        <end position="55"/>
    </location>
</feature>
<dbReference type="STRING" id="930128.SAMN05192532_102600"/>
<dbReference type="Pfam" id="PF02659">
    <property type="entry name" value="Mntp"/>
    <property type="match status" value="1"/>
</dbReference>
<accession>A0A1I2BZF1</accession>
<evidence type="ECO:0000256" key="4">
    <source>
        <dbReference type="ARBA" id="ARBA00023136"/>
    </source>
</evidence>
<gene>
    <name evidence="6" type="ORF">SAMN05192532_102600</name>
</gene>
<keyword evidence="2 5" id="KW-0812">Transmembrane</keyword>
<dbReference type="PANTHER" id="PTHR35529:SF1">
    <property type="entry name" value="MANGANESE EFFLUX PUMP MNTP-RELATED"/>
    <property type="match status" value="1"/>
</dbReference>
<protein>
    <submittedName>
        <fullName evidence="6">Putative Mn2+ efflux pump MntP</fullName>
    </submittedName>
</protein>
<proteinExistence type="predicted"/>
<evidence type="ECO:0000256" key="1">
    <source>
        <dbReference type="ARBA" id="ARBA00022475"/>
    </source>
</evidence>
<dbReference type="RefSeq" id="WP_177194740.1">
    <property type="nucleotide sequence ID" value="NZ_FONT01000002.1"/>
</dbReference>
<reference evidence="6 7" key="1">
    <citation type="submission" date="2016-10" db="EMBL/GenBank/DDBJ databases">
        <authorList>
            <person name="de Groot N.N."/>
        </authorList>
    </citation>
    <scope>NUCLEOTIDE SEQUENCE [LARGE SCALE GENOMIC DNA]</scope>
    <source>
        <strain evidence="6 7">DSM 23995</strain>
    </source>
</reference>
<name>A0A1I2BZF1_9BACI</name>
<dbReference type="EMBL" id="FONT01000002">
    <property type="protein sequence ID" value="SFE61556.1"/>
    <property type="molecule type" value="Genomic_DNA"/>
</dbReference>
<evidence type="ECO:0000256" key="5">
    <source>
        <dbReference type="SAM" id="Phobius"/>
    </source>
</evidence>
<evidence type="ECO:0000313" key="7">
    <source>
        <dbReference type="Proteomes" id="UP000199516"/>
    </source>
</evidence>
<keyword evidence="1" id="KW-1003">Cell membrane</keyword>
<feature type="transmembrane region" description="Helical" evidence="5">
    <location>
        <begin position="104"/>
        <end position="123"/>
    </location>
</feature>
<dbReference type="InterPro" id="IPR003810">
    <property type="entry name" value="Mntp/YtaF"/>
</dbReference>